<dbReference type="InterPro" id="IPR003439">
    <property type="entry name" value="ABC_transporter-like_ATP-bd"/>
</dbReference>
<evidence type="ECO:0000313" key="2">
    <source>
        <dbReference type="EMBL" id="RZI06419.1"/>
    </source>
</evidence>
<comment type="caution">
    <text evidence="2">The sequence shown here is derived from an EMBL/GenBank/DDBJ whole genome shotgun (WGS) entry which is preliminary data.</text>
</comment>
<keyword evidence="2" id="KW-0547">Nucleotide-binding</keyword>
<dbReference type="Proteomes" id="UP000294017">
    <property type="component" value="Unassembled WGS sequence"/>
</dbReference>
<reference evidence="2 3" key="1">
    <citation type="submission" date="2018-11" db="EMBL/GenBank/DDBJ databases">
        <title>Genomic profiling of Staphylococcus species from a Poultry farm system in KwaZulu-Natal, South Africa.</title>
        <authorList>
            <person name="Amoako D.G."/>
            <person name="Somboro A.M."/>
            <person name="Abia A.L.K."/>
            <person name="Bester L.A."/>
            <person name="Essack S.Y."/>
        </authorList>
    </citation>
    <scope>NUCLEOTIDE SEQUENCE [LARGE SCALE GENOMIC DNA]</scope>
    <source>
        <strain evidence="2 3">SA12</strain>
    </source>
</reference>
<dbReference type="InterPro" id="IPR039421">
    <property type="entry name" value="Type_1_exporter"/>
</dbReference>
<dbReference type="GO" id="GO:0042626">
    <property type="term" value="F:ATPase-coupled transmembrane transporter activity"/>
    <property type="evidence" value="ECO:0007669"/>
    <property type="project" value="TreeGrafter"/>
</dbReference>
<dbReference type="RefSeq" id="WP_130136497.1">
    <property type="nucleotide sequence ID" value="NZ_MUDW01000373.1"/>
</dbReference>
<dbReference type="GO" id="GO:0005886">
    <property type="term" value="C:plasma membrane"/>
    <property type="evidence" value="ECO:0007669"/>
    <property type="project" value="TreeGrafter"/>
</dbReference>
<dbReference type="Pfam" id="PF00005">
    <property type="entry name" value="ABC_tran"/>
    <property type="match status" value="1"/>
</dbReference>
<protein>
    <submittedName>
        <fullName evidence="2">ATP-binding cassette domain-containing protein</fullName>
    </submittedName>
</protein>
<gene>
    <name evidence="2" type="ORF">EIH03_10585</name>
</gene>
<dbReference type="PANTHER" id="PTHR24222">
    <property type="entry name" value="ABC TRANSPORTER B FAMILY"/>
    <property type="match status" value="1"/>
</dbReference>
<accession>A0AB37XR19</accession>
<feature type="domain" description="ABC transporter" evidence="1">
    <location>
        <begin position="17"/>
        <end position="74"/>
    </location>
</feature>
<dbReference type="Gene3D" id="3.40.50.300">
    <property type="entry name" value="P-loop containing nucleotide triphosphate hydrolases"/>
    <property type="match status" value="1"/>
</dbReference>
<proteinExistence type="predicted"/>
<dbReference type="EMBL" id="RQTF01000196">
    <property type="protein sequence ID" value="RZI06419.1"/>
    <property type="molecule type" value="Genomic_DNA"/>
</dbReference>
<evidence type="ECO:0000313" key="3">
    <source>
        <dbReference type="Proteomes" id="UP000294017"/>
    </source>
</evidence>
<name>A0AB37XR19_STAAU</name>
<keyword evidence="2" id="KW-0067">ATP-binding</keyword>
<sequence>KENIKLGNPEATDEAVEKAAKLAQCHEFIEKLPDGYDTNVGTVGDKLSGGEKQRVTIARMILKDAPIIVLDEATVYVDPDNEQKIQEALNVLTQDKTLIVIAHRLSTIQHADQIIVLGKQQILEKGSHHLLLKLNGNYKKMWDTHMHTKDWGINTGHN</sequence>
<dbReference type="GO" id="GO:0016887">
    <property type="term" value="F:ATP hydrolysis activity"/>
    <property type="evidence" value="ECO:0007669"/>
    <property type="project" value="InterPro"/>
</dbReference>
<dbReference type="GO" id="GO:0005524">
    <property type="term" value="F:ATP binding"/>
    <property type="evidence" value="ECO:0007669"/>
    <property type="project" value="UniProtKB-KW"/>
</dbReference>
<evidence type="ECO:0000259" key="1">
    <source>
        <dbReference type="Pfam" id="PF00005"/>
    </source>
</evidence>
<dbReference type="PANTHER" id="PTHR24222:SF45">
    <property type="entry name" value="ABC TRANSPORTER, ATP-BINDING TRANSMEMBRANE PROTEIN"/>
    <property type="match status" value="1"/>
</dbReference>
<dbReference type="AlphaFoldDB" id="A0AB37XR19"/>
<organism evidence="2 3">
    <name type="scientific">Staphylococcus aureus</name>
    <dbReference type="NCBI Taxonomy" id="1280"/>
    <lineage>
        <taxon>Bacteria</taxon>
        <taxon>Bacillati</taxon>
        <taxon>Bacillota</taxon>
        <taxon>Bacilli</taxon>
        <taxon>Bacillales</taxon>
        <taxon>Staphylococcaceae</taxon>
        <taxon>Staphylococcus</taxon>
    </lineage>
</organism>
<dbReference type="SUPFAM" id="SSF52540">
    <property type="entry name" value="P-loop containing nucleoside triphosphate hydrolases"/>
    <property type="match status" value="1"/>
</dbReference>
<feature type="non-terminal residue" evidence="2">
    <location>
        <position position="1"/>
    </location>
</feature>
<dbReference type="InterPro" id="IPR027417">
    <property type="entry name" value="P-loop_NTPase"/>
</dbReference>